<organism evidence="1 2">
    <name type="scientific">Rufibacter hautae</name>
    <dbReference type="NCBI Taxonomy" id="2595005"/>
    <lineage>
        <taxon>Bacteria</taxon>
        <taxon>Pseudomonadati</taxon>
        <taxon>Bacteroidota</taxon>
        <taxon>Cytophagia</taxon>
        <taxon>Cytophagales</taxon>
        <taxon>Hymenobacteraceae</taxon>
        <taxon>Rufibacter</taxon>
    </lineage>
</organism>
<name>A0A5B6TU58_9BACT</name>
<gene>
    <name evidence="1" type="ORF">FOA19_05325</name>
</gene>
<dbReference type="EMBL" id="VKKY01000001">
    <property type="protein sequence ID" value="KAA3440088.1"/>
    <property type="molecule type" value="Genomic_DNA"/>
</dbReference>
<keyword evidence="2" id="KW-1185">Reference proteome</keyword>
<evidence type="ECO:0000313" key="1">
    <source>
        <dbReference type="EMBL" id="KAA3440088.1"/>
    </source>
</evidence>
<evidence type="ECO:0000313" key="2">
    <source>
        <dbReference type="Proteomes" id="UP000324133"/>
    </source>
</evidence>
<reference evidence="1 2" key="1">
    <citation type="submission" date="2019-07" db="EMBL/GenBank/DDBJ databases">
        <title>Rufibacter sp. nov., isolated from lake sediment.</title>
        <authorList>
            <person name="Qu J.-H."/>
        </authorList>
    </citation>
    <scope>NUCLEOTIDE SEQUENCE [LARGE SCALE GENOMIC DNA]</scope>
    <source>
        <strain evidence="1 2">NBS58-1</strain>
    </source>
</reference>
<proteinExistence type="predicted"/>
<sequence length="182" mass="20493">MNSKYLIFALFLLIISSGDLFSQNTRLIPDNHSSKTGMPIVGTSPLSSIRSKLYLGSTKNEVLSNVKTLGSHPYELLNDFTIKVYEDDLILADNINENGALSGVSKYKGVVLYDFNKDNICKKVSFYSDDAVFLKRYHFFKDSFKEIDGATWIDTDSNPKVVWKAFKVEVMDNAIILEATLL</sequence>
<protein>
    <submittedName>
        <fullName evidence="1">Uncharacterized protein</fullName>
    </submittedName>
</protein>
<accession>A0A5B6TU58</accession>
<dbReference type="RefSeq" id="WP_149089726.1">
    <property type="nucleotide sequence ID" value="NZ_VKKY01000001.1"/>
</dbReference>
<comment type="caution">
    <text evidence="1">The sequence shown here is derived from an EMBL/GenBank/DDBJ whole genome shotgun (WGS) entry which is preliminary data.</text>
</comment>
<dbReference type="AlphaFoldDB" id="A0A5B6TU58"/>
<dbReference type="Proteomes" id="UP000324133">
    <property type="component" value="Unassembled WGS sequence"/>
</dbReference>